<evidence type="ECO:0000313" key="6">
    <source>
        <dbReference type="Proteomes" id="UP001458880"/>
    </source>
</evidence>
<dbReference type="PROSITE" id="PS51031">
    <property type="entry name" value="BESS"/>
    <property type="match status" value="1"/>
</dbReference>
<dbReference type="PANTHER" id="PTHR12243:SF69">
    <property type="entry name" value="SI:CH73-59F11.3"/>
    <property type="match status" value="1"/>
</dbReference>
<feature type="domain" description="BESS" evidence="4">
    <location>
        <begin position="191"/>
        <end position="230"/>
    </location>
</feature>
<dbReference type="GO" id="GO:0005634">
    <property type="term" value="C:nucleus"/>
    <property type="evidence" value="ECO:0007669"/>
    <property type="project" value="UniProtKB-SubCell"/>
</dbReference>
<comment type="subcellular location">
    <subcellularLocation>
        <location evidence="1">Nucleus</location>
    </subcellularLocation>
</comment>
<feature type="coiled-coil region" evidence="2">
    <location>
        <begin position="166"/>
        <end position="193"/>
    </location>
</feature>
<name>A0AAW1N8E2_POPJA</name>
<dbReference type="InterPro" id="IPR004210">
    <property type="entry name" value="BESS_motif"/>
</dbReference>
<dbReference type="InterPro" id="IPR006578">
    <property type="entry name" value="MADF-dom"/>
</dbReference>
<dbReference type="Proteomes" id="UP001458880">
    <property type="component" value="Unassembled WGS sequence"/>
</dbReference>
<dbReference type="Pfam" id="PF10545">
    <property type="entry name" value="MADF_DNA_bdg"/>
    <property type="match status" value="1"/>
</dbReference>
<keyword evidence="6" id="KW-1185">Reference proteome</keyword>
<feature type="domain" description="MADF" evidence="3">
    <location>
        <begin position="4"/>
        <end position="94"/>
    </location>
</feature>
<protein>
    <submittedName>
        <fullName evidence="5">BESS motif</fullName>
    </submittedName>
</protein>
<evidence type="ECO:0000259" key="3">
    <source>
        <dbReference type="PROSITE" id="PS51029"/>
    </source>
</evidence>
<evidence type="ECO:0000259" key="4">
    <source>
        <dbReference type="PROSITE" id="PS51031"/>
    </source>
</evidence>
<dbReference type="PROSITE" id="PS51029">
    <property type="entry name" value="MADF"/>
    <property type="match status" value="1"/>
</dbReference>
<reference evidence="5 6" key="1">
    <citation type="journal article" date="2024" name="BMC Genomics">
        <title>De novo assembly and annotation of Popillia japonica's genome with initial clues to its potential as an invasive pest.</title>
        <authorList>
            <person name="Cucini C."/>
            <person name="Boschi S."/>
            <person name="Funari R."/>
            <person name="Cardaioli E."/>
            <person name="Iannotti N."/>
            <person name="Marturano G."/>
            <person name="Paoli F."/>
            <person name="Bruttini M."/>
            <person name="Carapelli A."/>
            <person name="Frati F."/>
            <person name="Nardi F."/>
        </authorList>
    </citation>
    <scope>NUCLEOTIDE SEQUENCE [LARGE SCALE GENOMIC DNA]</scope>
    <source>
        <strain evidence="5">DMR45628</strain>
    </source>
</reference>
<evidence type="ECO:0000313" key="5">
    <source>
        <dbReference type="EMBL" id="KAK9754640.1"/>
    </source>
</evidence>
<comment type="caution">
    <text evidence="5">The sequence shown here is derived from an EMBL/GenBank/DDBJ whole genome shotgun (WGS) entry which is preliminary data.</text>
</comment>
<dbReference type="Pfam" id="PF02944">
    <property type="entry name" value="BESS"/>
    <property type="match status" value="1"/>
</dbReference>
<accession>A0AAW1N8E2</accession>
<dbReference type="GO" id="GO:0005667">
    <property type="term" value="C:transcription regulator complex"/>
    <property type="evidence" value="ECO:0007669"/>
    <property type="project" value="TreeGrafter"/>
</dbReference>
<gene>
    <name evidence="5" type="ORF">QE152_g1164</name>
</gene>
<keyword evidence="2" id="KW-0175">Coiled coil</keyword>
<dbReference type="PANTHER" id="PTHR12243">
    <property type="entry name" value="MADF DOMAIN TRANSCRIPTION FACTOR"/>
    <property type="match status" value="1"/>
</dbReference>
<dbReference type="InterPro" id="IPR039353">
    <property type="entry name" value="TF_Adf1"/>
</dbReference>
<proteinExistence type="predicted"/>
<dbReference type="EMBL" id="JASPKY010000006">
    <property type="protein sequence ID" value="KAK9754640.1"/>
    <property type="molecule type" value="Genomic_DNA"/>
</dbReference>
<keyword evidence="1" id="KW-0539">Nucleus</keyword>
<evidence type="ECO:0000256" key="2">
    <source>
        <dbReference type="SAM" id="Coils"/>
    </source>
</evidence>
<dbReference type="GO" id="GO:0003677">
    <property type="term" value="F:DNA binding"/>
    <property type="evidence" value="ECO:0007669"/>
    <property type="project" value="InterPro"/>
</dbReference>
<dbReference type="SMART" id="SM00595">
    <property type="entry name" value="MADF"/>
    <property type="match status" value="1"/>
</dbReference>
<evidence type="ECO:0000256" key="1">
    <source>
        <dbReference type="PROSITE-ProRule" id="PRU00371"/>
    </source>
</evidence>
<dbReference type="AlphaFoldDB" id="A0AAW1N8E2"/>
<organism evidence="5 6">
    <name type="scientific">Popillia japonica</name>
    <name type="common">Japanese beetle</name>
    <dbReference type="NCBI Taxonomy" id="7064"/>
    <lineage>
        <taxon>Eukaryota</taxon>
        <taxon>Metazoa</taxon>
        <taxon>Ecdysozoa</taxon>
        <taxon>Arthropoda</taxon>
        <taxon>Hexapoda</taxon>
        <taxon>Insecta</taxon>
        <taxon>Pterygota</taxon>
        <taxon>Neoptera</taxon>
        <taxon>Endopterygota</taxon>
        <taxon>Coleoptera</taxon>
        <taxon>Polyphaga</taxon>
        <taxon>Scarabaeiformia</taxon>
        <taxon>Scarabaeidae</taxon>
        <taxon>Rutelinae</taxon>
        <taxon>Popillia</taxon>
    </lineage>
</organism>
<sequence length="240" mass="27944">MAEAIIQCVYMREEIWNPHHRHHKHVYILKKKWLEVAQELGKEVKEVKRKWKYLRDYFVKERKKVIAAKSAENVEDICSWPYYNLLHFLNDVVLSDTSDTKAAPDIQETVKSEITDIDIEQSTLFIKLNTQSSDHSCRNNISSQLELINAKIAKFENLNENSSVALEDISSQLELINAKIAKFENLNENSLDEDLMFFKSLLADIKLLPKQRKRRLKLKIQELVVREVEASEEAASITST</sequence>
<dbReference type="GO" id="GO:0006357">
    <property type="term" value="P:regulation of transcription by RNA polymerase II"/>
    <property type="evidence" value="ECO:0007669"/>
    <property type="project" value="TreeGrafter"/>
</dbReference>